<comment type="similarity">
    <text evidence="1">Belongs to the GcvT family.</text>
</comment>
<dbReference type="PANTHER" id="PTHR43757">
    <property type="entry name" value="AMINOMETHYLTRANSFERASE"/>
    <property type="match status" value="1"/>
</dbReference>
<dbReference type="Gene3D" id="2.40.30.110">
    <property type="entry name" value="Aminomethyltransferase beta-barrel domains"/>
    <property type="match status" value="1"/>
</dbReference>
<dbReference type="Pfam" id="PF08669">
    <property type="entry name" value="GCV_T_C"/>
    <property type="match status" value="1"/>
</dbReference>
<name>K0Q056_9HYPH</name>
<dbReference type="HOGENOM" id="CLU_1325467_0_0_5"/>
<dbReference type="SUPFAM" id="SSF51905">
    <property type="entry name" value="FAD/NAD(P)-binding domain"/>
    <property type="match status" value="1"/>
</dbReference>
<dbReference type="eggNOG" id="COG0404">
    <property type="taxonomic scope" value="Bacteria"/>
</dbReference>
<evidence type="ECO:0000313" key="3">
    <source>
        <dbReference type="EMBL" id="CCM77227.1"/>
    </source>
</evidence>
<dbReference type="GO" id="GO:0016491">
    <property type="term" value="F:oxidoreductase activity"/>
    <property type="evidence" value="ECO:0007669"/>
    <property type="project" value="UniProtKB-KW"/>
</dbReference>
<dbReference type="EMBL" id="CANI01000028">
    <property type="protein sequence ID" value="CCM77227.1"/>
    <property type="molecule type" value="Genomic_DNA"/>
</dbReference>
<proteinExistence type="inferred from homology"/>
<dbReference type="SUPFAM" id="SSF54373">
    <property type="entry name" value="FAD-linked reductases, C-terminal domain"/>
    <property type="match status" value="1"/>
</dbReference>
<feature type="domain" description="Aminomethyltransferase C-terminal" evidence="2">
    <location>
        <begin position="128"/>
        <end position="195"/>
    </location>
</feature>
<dbReference type="PANTHER" id="PTHR43757:SF2">
    <property type="entry name" value="AMINOMETHYLTRANSFERASE, MITOCHONDRIAL"/>
    <property type="match status" value="1"/>
</dbReference>
<organism evidence="3 4">
    <name type="scientific">Rhizobium mesoamericanum STM3625</name>
    <dbReference type="NCBI Taxonomy" id="1211777"/>
    <lineage>
        <taxon>Bacteria</taxon>
        <taxon>Pseudomonadati</taxon>
        <taxon>Pseudomonadota</taxon>
        <taxon>Alphaproteobacteria</taxon>
        <taxon>Hyphomicrobiales</taxon>
        <taxon>Rhizobiaceae</taxon>
        <taxon>Rhizobium/Agrobacterium group</taxon>
        <taxon>Rhizobium</taxon>
    </lineage>
</organism>
<dbReference type="InterPro" id="IPR029043">
    <property type="entry name" value="GcvT/YgfZ_C"/>
</dbReference>
<dbReference type="AlphaFoldDB" id="K0Q056"/>
<gene>
    <name evidence="3" type="ORF">BN77_4284</name>
</gene>
<protein>
    <recommendedName>
        <fullName evidence="2">Aminomethyltransferase C-terminal domain-containing protein</fullName>
    </recommendedName>
</protein>
<sequence length="207" mass="22547">MRAVVTGGGGVEITAEHVVSCTGNFARKTGEMVGINIPVIPVEHQYIVTEPHPAILEREAKGLPEMGVLRESDSAWYMREENGGLILGPYEHGAPVCYVNGPSDESEYELFQEELDRLMPHIETAIARNDVDARGSEAIYNEAGELVGRATNGTFGFRINRSLALAMLRPDYAKEGTKLKIKILGMTYNATVVGESPFVPENAALRA</sequence>
<evidence type="ECO:0000313" key="4">
    <source>
        <dbReference type="Proteomes" id="UP000009319"/>
    </source>
</evidence>
<keyword evidence="4" id="KW-1185">Reference proteome</keyword>
<evidence type="ECO:0000256" key="1">
    <source>
        <dbReference type="ARBA" id="ARBA00008609"/>
    </source>
</evidence>
<dbReference type="Proteomes" id="UP000009319">
    <property type="component" value="Unassembled WGS sequence"/>
</dbReference>
<dbReference type="SUPFAM" id="SSF101790">
    <property type="entry name" value="Aminomethyltransferase beta-barrel domain"/>
    <property type="match status" value="1"/>
</dbReference>
<dbReference type="InterPro" id="IPR036188">
    <property type="entry name" value="FAD/NAD-bd_sf"/>
</dbReference>
<reference evidence="3 4" key="1">
    <citation type="journal article" date="2013" name="Genome Announc.">
        <title>Draft Genome Sequence of Rhizobium mesoamericanum STM3625, a Nitrogen-Fixing Symbiont of Mimosa pudica Isolated in French Guiana (South America).</title>
        <authorList>
            <person name="Moulin L."/>
            <person name="Mornico D."/>
            <person name="Melkonian R."/>
            <person name="Klonowska A."/>
        </authorList>
    </citation>
    <scope>NUCLEOTIDE SEQUENCE [LARGE SCALE GENOMIC DNA]</scope>
    <source>
        <strain evidence="3 4">STM3625</strain>
    </source>
</reference>
<dbReference type="InterPro" id="IPR013977">
    <property type="entry name" value="GcvT_C"/>
</dbReference>
<accession>K0Q056</accession>
<dbReference type="InterPro" id="IPR028896">
    <property type="entry name" value="GcvT/YgfZ/DmdA"/>
</dbReference>
<dbReference type="STRING" id="1211777.BN77_4284"/>
<comment type="caution">
    <text evidence="3">The sequence shown here is derived from an EMBL/GenBank/DDBJ whole genome shotgun (WGS) entry which is preliminary data.</text>
</comment>
<dbReference type="Gene3D" id="3.30.9.10">
    <property type="entry name" value="D-Amino Acid Oxidase, subunit A, domain 2"/>
    <property type="match status" value="1"/>
</dbReference>
<dbReference type="eggNOG" id="COG0665">
    <property type="taxonomic scope" value="Bacteria"/>
</dbReference>
<evidence type="ECO:0000259" key="2">
    <source>
        <dbReference type="Pfam" id="PF08669"/>
    </source>
</evidence>